<dbReference type="GO" id="GO:0035657">
    <property type="term" value="C:eRF1 methyltransferase complex"/>
    <property type="evidence" value="ECO:0007669"/>
    <property type="project" value="TreeGrafter"/>
</dbReference>
<comment type="similarity">
    <text evidence="1">Belongs to the eukaryotic/archaeal PrmC-related family.</text>
</comment>
<evidence type="ECO:0000313" key="9">
    <source>
        <dbReference type="Proteomes" id="UP000529310"/>
    </source>
</evidence>
<dbReference type="InterPro" id="IPR002052">
    <property type="entry name" value="DNA_methylase_N6_adenine_CS"/>
</dbReference>
<name>A0A7W4V447_9MICO</name>
<keyword evidence="3" id="KW-0808">Transferase</keyword>
<dbReference type="GO" id="GO:0008276">
    <property type="term" value="F:protein methyltransferase activity"/>
    <property type="evidence" value="ECO:0007669"/>
    <property type="project" value="TreeGrafter"/>
</dbReference>
<dbReference type="InterPro" id="IPR029063">
    <property type="entry name" value="SAM-dependent_MTases_sf"/>
</dbReference>
<dbReference type="GO" id="GO:0008757">
    <property type="term" value="F:S-adenosylmethionine-dependent methyltransferase activity"/>
    <property type="evidence" value="ECO:0007669"/>
    <property type="project" value="TreeGrafter"/>
</dbReference>
<accession>A0A7W4V447</accession>
<evidence type="ECO:0000256" key="2">
    <source>
        <dbReference type="ARBA" id="ARBA00022603"/>
    </source>
</evidence>
<dbReference type="RefSeq" id="WP_165140532.1">
    <property type="nucleotide sequence ID" value="NZ_CP049255.1"/>
</dbReference>
<proteinExistence type="inferred from homology"/>
<dbReference type="InterPro" id="IPR055487">
    <property type="entry name" value="DUF7059"/>
</dbReference>
<dbReference type="Pfam" id="PF23186">
    <property type="entry name" value="DUF7059"/>
    <property type="match status" value="1"/>
</dbReference>
<reference evidence="8 9" key="1">
    <citation type="submission" date="2020-08" db="EMBL/GenBank/DDBJ databases">
        <title>Sequencing the genomes of 1000 actinobacteria strains.</title>
        <authorList>
            <person name="Klenk H.-P."/>
        </authorList>
    </citation>
    <scope>NUCLEOTIDE SEQUENCE [LARGE SCALE GENOMIC DNA]</scope>
    <source>
        <strain evidence="8 9">DSM 27099</strain>
    </source>
</reference>
<keyword evidence="2 8" id="KW-0489">Methyltransferase</keyword>
<evidence type="ECO:0000256" key="1">
    <source>
        <dbReference type="ARBA" id="ARBA00006149"/>
    </source>
</evidence>
<dbReference type="InterPro" id="IPR052190">
    <property type="entry name" value="Euk-Arch_PrmC-MTase"/>
</dbReference>
<evidence type="ECO:0000259" key="7">
    <source>
        <dbReference type="Pfam" id="PF25004"/>
    </source>
</evidence>
<dbReference type="PANTHER" id="PTHR45875:SF1">
    <property type="entry name" value="METHYLTRANSFERASE N6AMT1"/>
    <property type="match status" value="1"/>
</dbReference>
<dbReference type="InterPro" id="IPR056684">
    <property type="entry name" value="DUF7782"/>
</dbReference>
<dbReference type="GO" id="GO:0032259">
    <property type="term" value="P:methylation"/>
    <property type="evidence" value="ECO:0007669"/>
    <property type="project" value="UniProtKB-KW"/>
</dbReference>
<evidence type="ECO:0000313" key="8">
    <source>
        <dbReference type="EMBL" id="MBB2976517.1"/>
    </source>
</evidence>
<dbReference type="PROSITE" id="PS00092">
    <property type="entry name" value="N6_MTASE"/>
    <property type="match status" value="1"/>
</dbReference>
<feature type="domain" description="Methyltransferase small" evidence="5">
    <location>
        <begin position="151"/>
        <end position="235"/>
    </location>
</feature>
<dbReference type="EMBL" id="JACHWQ010000006">
    <property type="protein sequence ID" value="MBB2976517.1"/>
    <property type="molecule type" value="Genomic_DNA"/>
</dbReference>
<feature type="domain" description="DUF7059" evidence="6">
    <location>
        <begin position="18"/>
        <end position="102"/>
    </location>
</feature>
<comment type="caution">
    <text evidence="8">The sequence shown here is derived from an EMBL/GenBank/DDBJ whole genome shotgun (WGS) entry which is preliminary data.</text>
</comment>
<dbReference type="Pfam" id="PF25004">
    <property type="entry name" value="DUF7782"/>
    <property type="match status" value="1"/>
</dbReference>
<dbReference type="CDD" id="cd02440">
    <property type="entry name" value="AdoMet_MTases"/>
    <property type="match status" value="1"/>
</dbReference>
<dbReference type="Proteomes" id="UP000529310">
    <property type="component" value="Unassembled WGS sequence"/>
</dbReference>
<dbReference type="Gene3D" id="3.40.50.150">
    <property type="entry name" value="Vaccinia Virus protein VP39"/>
    <property type="match status" value="1"/>
</dbReference>
<keyword evidence="9" id="KW-1185">Reference proteome</keyword>
<gene>
    <name evidence="8" type="ORF">FHX49_002092</name>
</gene>
<dbReference type="GO" id="GO:0003676">
    <property type="term" value="F:nucleic acid binding"/>
    <property type="evidence" value="ECO:0007669"/>
    <property type="project" value="InterPro"/>
</dbReference>
<dbReference type="GO" id="GO:0008170">
    <property type="term" value="F:N-methyltransferase activity"/>
    <property type="evidence" value="ECO:0007669"/>
    <property type="project" value="UniProtKB-ARBA"/>
</dbReference>
<dbReference type="InterPro" id="IPR007848">
    <property type="entry name" value="Small_mtfrase_dom"/>
</dbReference>
<dbReference type="SUPFAM" id="SSF53335">
    <property type="entry name" value="S-adenosyl-L-methionine-dependent methyltransferases"/>
    <property type="match status" value="1"/>
</dbReference>
<evidence type="ECO:0000259" key="5">
    <source>
        <dbReference type="Pfam" id="PF05175"/>
    </source>
</evidence>
<dbReference type="Pfam" id="PF05175">
    <property type="entry name" value="MTS"/>
    <property type="match status" value="1"/>
</dbReference>
<dbReference type="PANTHER" id="PTHR45875">
    <property type="entry name" value="METHYLTRANSFERASE N6AMT1"/>
    <property type="match status" value="1"/>
</dbReference>
<evidence type="ECO:0000256" key="4">
    <source>
        <dbReference type="ARBA" id="ARBA00022691"/>
    </source>
</evidence>
<keyword evidence="4" id="KW-0949">S-adenosyl-L-methionine</keyword>
<sequence>MPHVSSALARSLAHNLSRADYTVAALTEAFGLSAVSALQQGDAAPVRRSLCTIARHTAVAIRLFWLGDSCSREDVEEMLSPTHLEELLSGGIVSMAGPQVKALIAIRPYAYHDARGTGEWWIASDLDEIAGVAPLRTDHVLGVGGAGRTLAGLIPPLHVKHSLDMGCGCGILSLHLHRFSDQVTATDISERAVWFTNLTAALNGIENINTRVGSLFEPVAGERFGLVASNPPFVVTPRAEGVPTYEYRDGGFAGDALMAEVLSGLESVLEEGGLAVLLGNWEERSDLSGVDRVVEWTGNLDSWVIEREHVDPVGYARLWARDGGSHPGADDYNTLVAAWLDDFDSRDVSGVGMGWVIARRSTIPKTLGRTERLSHQLPIQTPGAHLLYAINAHDELRDLADDELAASLLMVNEDVTEARHHMPGAESPSVIELRQGGNFGRSIEVDPALAGFVGACDGELSVGSIIGAIAHILEVDRAELAADLLPRVRELIFTGFLSLPSAPSSESEIGRLE</sequence>
<organism evidence="8 9">
    <name type="scientific">Microbacterium endophyticum</name>
    <dbReference type="NCBI Taxonomy" id="1526412"/>
    <lineage>
        <taxon>Bacteria</taxon>
        <taxon>Bacillati</taxon>
        <taxon>Actinomycetota</taxon>
        <taxon>Actinomycetes</taxon>
        <taxon>Micrococcales</taxon>
        <taxon>Microbacteriaceae</taxon>
        <taxon>Microbacterium</taxon>
    </lineage>
</organism>
<dbReference type="AlphaFoldDB" id="A0A7W4V447"/>
<evidence type="ECO:0000256" key="3">
    <source>
        <dbReference type="ARBA" id="ARBA00022679"/>
    </source>
</evidence>
<protein>
    <submittedName>
        <fullName evidence="8">Methylase of polypeptide subunit release factors</fullName>
    </submittedName>
</protein>
<feature type="domain" description="DUF7782" evidence="7">
    <location>
        <begin position="396"/>
        <end position="497"/>
    </location>
</feature>
<evidence type="ECO:0000259" key="6">
    <source>
        <dbReference type="Pfam" id="PF23186"/>
    </source>
</evidence>